<reference evidence="6" key="1">
    <citation type="submission" date="2018-06" db="EMBL/GenBank/DDBJ databases">
        <title>Whole genome sequencing of four bacterial strains from South Shetland trench revealing bio-synthetic gene clusters.</title>
        <authorList>
            <person name="Abdel-Mageed W.M."/>
            <person name="Lehri B."/>
            <person name="Jarmusch S."/>
            <person name="Miranda K."/>
            <person name="Goodfellow M."/>
            <person name="Jaspars M."/>
            <person name="Karlyshev A.V."/>
        </authorList>
    </citation>
    <scope>NUCLEOTIDE SEQUENCE [LARGE SCALE GENOMIC DNA]</scope>
    <source>
        <strain evidence="6">SST4</strain>
    </source>
</reference>
<dbReference type="PANTHER" id="PTHR38772:SF1">
    <property type="entry name" value="NUCLEOID-ASSOCIATED PROTEIN YEJK"/>
    <property type="match status" value="1"/>
</dbReference>
<keyword evidence="3" id="KW-0963">Cytoplasm</keyword>
<gene>
    <name evidence="5" type="ORF">DQ400_08900</name>
</gene>
<comment type="caution">
    <text evidence="5">The sequence shown here is derived from an EMBL/GenBank/DDBJ whole genome shotgun (WGS) entry which is preliminary data.</text>
</comment>
<dbReference type="GO" id="GO:0003690">
    <property type="term" value="F:double-stranded DNA binding"/>
    <property type="evidence" value="ECO:0007669"/>
    <property type="project" value="TreeGrafter"/>
</dbReference>
<evidence type="ECO:0000256" key="2">
    <source>
        <dbReference type="ARBA" id="ARBA00009035"/>
    </source>
</evidence>
<sequence length="345" mass="38141">MPLLQSIVHRLDPTLDGERLTLTAAPGSSELQSSGPQPSETGDDPVMSSLVGALNDTYNTKPKGWGRFAEEGEQAGPLAMWLRDYLAGDKSFAEFSIALAERLAKQLQEQLSVSGYLVTSHQRQGDTETLLVALVHQREGIGINSEHHAVPAAQLNTSQLTLAARINLTQWQSDAPNAQYVSFLKDRGGKKLAEGLITLLGMEEGVDAPAETRTLLKAFSDYVEKEDFDDEVSREKTDTLVDYANEQLRRGEPMTLEELSGLVNEQQPKAFYEHIRNADYGLSPEIPPDKRTLSQFRRFTGRSGGVSISFDSHLLGSSIEYDAAQDRLIIKQVPKQLKEQLTKQD</sequence>
<organism evidence="5 6">
    <name type="scientific">Vreelandella sulfidaeris</name>
    <dbReference type="NCBI Taxonomy" id="115553"/>
    <lineage>
        <taxon>Bacteria</taxon>
        <taxon>Pseudomonadati</taxon>
        <taxon>Pseudomonadota</taxon>
        <taxon>Gammaproteobacteria</taxon>
        <taxon>Oceanospirillales</taxon>
        <taxon>Halomonadaceae</taxon>
        <taxon>Vreelandella</taxon>
    </lineage>
</organism>
<dbReference type="Proteomes" id="UP000252204">
    <property type="component" value="Unassembled WGS sequence"/>
</dbReference>
<protein>
    <submittedName>
        <fullName evidence="5">Nucleoid-associated protein YejK</fullName>
    </submittedName>
</protein>
<dbReference type="Pfam" id="PF04245">
    <property type="entry name" value="NA37"/>
    <property type="match status" value="1"/>
</dbReference>
<evidence type="ECO:0000313" key="5">
    <source>
        <dbReference type="EMBL" id="RBI67793.1"/>
    </source>
</evidence>
<evidence type="ECO:0000256" key="4">
    <source>
        <dbReference type="SAM" id="MobiDB-lite"/>
    </source>
</evidence>
<feature type="compositionally biased region" description="Polar residues" evidence="4">
    <location>
        <begin position="29"/>
        <end position="40"/>
    </location>
</feature>
<evidence type="ECO:0000313" key="6">
    <source>
        <dbReference type="Proteomes" id="UP000252204"/>
    </source>
</evidence>
<accession>A0A365TPD9</accession>
<comment type="similarity">
    <text evidence="2">Belongs to the YejK family.</text>
</comment>
<dbReference type="RefSeq" id="WP_113269441.1">
    <property type="nucleotide sequence ID" value="NZ_QNTU01000004.1"/>
</dbReference>
<evidence type="ECO:0000256" key="1">
    <source>
        <dbReference type="ARBA" id="ARBA00004453"/>
    </source>
</evidence>
<dbReference type="InterPro" id="IPR007358">
    <property type="entry name" value="Nucleoid_associated_NdpA"/>
</dbReference>
<feature type="region of interest" description="Disordered" evidence="4">
    <location>
        <begin position="25"/>
        <end position="48"/>
    </location>
</feature>
<proteinExistence type="inferred from homology"/>
<dbReference type="OrthoDB" id="9131762at2"/>
<name>A0A365TPD9_9GAMM</name>
<keyword evidence="6" id="KW-1185">Reference proteome</keyword>
<evidence type="ECO:0000256" key="3">
    <source>
        <dbReference type="ARBA" id="ARBA00022490"/>
    </source>
</evidence>
<dbReference type="EMBL" id="QNTU01000004">
    <property type="protein sequence ID" value="RBI67793.1"/>
    <property type="molecule type" value="Genomic_DNA"/>
</dbReference>
<dbReference type="GO" id="GO:0003727">
    <property type="term" value="F:single-stranded RNA binding"/>
    <property type="evidence" value="ECO:0007669"/>
    <property type="project" value="TreeGrafter"/>
</dbReference>
<comment type="subcellular location">
    <subcellularLocation>
        <location evidence="1">Cytoplasm</location>
        <location evidence="1">Nucleoid</location>
    </subcellularLocation>
</comment>
<dbReference type="GO" id="GO:0043590">
    <property type="term" value="C:bacterial nucleoid"/>
    <property type="evidence" value="ECO:0007669"/>
    <property type="project" value="TreeGrafter"/>
</dbReference>
<dbReference type="PANTHER" id="PTHR38772">
    <property type="match status" value="1"/>
</dbReference>
<dbReference type="AlphaFoldDB" id="A0A365TPD9"/>